<name>A0A319EBY5_ASPSB</name>
<proteinExistence type="predicted"/>
<feature type="compositionally biased region" description="Polar residues" evidence="1">
    <location>
        <begin position="159"/>
        <end position="176"/>
    </location>
</feature>
<accession>A0A319EBY5</accession>
<dbReference type="EMBL" id="KZ826345">
    <property type="protein sequence ID" value="PYI07000.1"/>
    <property type="molecule type" value="Genomic_DNA"/>
</dbReference>
<dbReference type="AlphaFoldDB" id="A0A319EBY5"/>
<organism evidence="2 3">
    <name type="scientific">Aspergillus sclerotiicarbonarius (strain CBS 121057 / IBT 28362)</name>
    <dbReference type="NCBI Taxonomy" id="1448318"/>
    <lineage>
        <taxon>Eukaryota</taxon>
        <taxon>Fungi</taxon>
        <taxon>Dikarya</taxon>
        <taxon>Ascomycota</taxon>
        <taxon>Pezizomycotina</taxon>
        <taxon>Eurotiomycetes</taxon>
        <taxon>Eurotiomycetidae</taxon>
        <taxon>Eurotiales</taxon>
        <taxon>Aspergillaceae</taxon>
        <taxon>Aspergillus</taxon>
        <taxon>Aspergillus subgen. Circumdati</taxon>
    </lineage>
</organism>
<evidence type="ECO:0000313" key="2">
    <source>
        <dbReference type="EMBL" id="PYI07000.1"/>
    </source>
</evidence>
<evidence type="ECO:0000256" key="1">
    <source>
        <dbReference type="SAM" id="MobiDB-lite"/>
    </source>
</evidence>
<reference evidence="2 3" key="1">
    <citation type="submission" date="2018-02" db="EMBL/GenBank/DDBJ databases">
        <title>The genomes of Aspergillus section Nigri reveals drivers in fungal speciation.</title>
        <authorList>
            <consortium name="DOE Joint Genome Institute"/>
            <person name="Vesth T.C."/>
            <person name="Nybo J."/>
            <person name="Theobald S."/>
            <person name="Brandl J."/>
            <person name="Frisvad J.C."/>
            <person name="Nielsen K.F."/>
            <person name="Lyhne E.K."/>
            <person name="Kogle M.E."/>
            <person name="Kuo A."/>
            <person name="Riley R."/>
            <person name="Clum A."/>
            <person name="Nolan M."/>
            <person name="Lipzen A."/>
            <person name="Salamov A."/>
            <person name="Henrissat B."/>
            <person name="Wiebenga A."/>
            <person name="De vries R.P."/>
            <person name="Grigoriev I.V."/>
            <person name="Mortensen U.H."/>
            <person name="Andersen M.R."/>
            <person name="Baker S.E."/>
        </authorList>
    </citation>
    <scope>NUCLEOTIDE SEQUENCE [LARGE SCALE GENOMIC DNA]</scope>
    <source>
        <strain evidence="2 3">CBS 121057</strain>
    </source>
</reference>
<dbReference type="VEuPathDB" id="FungiDB:BO78DRAFT_418148"/>
<evidence type="ECO:0000313" key="3">
    <source>
        <dbReference type="Proteomes" id="UP000248423"/>
    </source>
</evidence>
<keyword evidence="3" id="KW-1185">Reference proteome</keyword>
<dbReference type="Proteomes" id="UP000248423">
    <property type="component" value="Unassembled WGS sequence"/>
</dbReference>
<feature type="region of interest" description="Disordered" evidence="1">
    <location>
        <begin position="148"/>
        <end position="176"/>
    </location>
</feature>
<sequence length="176" mass="19358">MVPINMIIISSSSHTKTDGTTSGYKSAWCFDRPRSADGGGSYPPSVELKLNALLRTRGLSGHNTRCTTHRDHRTAEADEPVMHLIGAARSSQYSRIVPWVRPTQEARVEPAVRTDDGVESYYQLGSEIPPEGCPWCRSLPDALLSDDDRSSAGHFVTDPRQNQTHIPTRTGSTPKI</sequence>
<gene>
    <name evidence="2" type="ORF">BO78DRAFT_418148</name>
</gene>
<protein>
    <submittedName>
        <fullName evidence="2">Uncharacterized protein</fullName>
    </submittedName>
</protein>